<dbReference type="PROSITE" id="PS50932">
    <property type="entry name" value="HTH_LACI_2"/>
    <property type="match status" value="1"/>
</dbReference>
<dbReference type="SMART" id="SM00354">
    <property type="entry name" value="HTH_LACI"/>
    <property type="match status" value="1"/>
</dbReference>
<proteinExistence type="predicted"/>
<evidence type="ECO:0000256" key="2">
    <source>
        <dbReference type="ARBA" id="ARBA00023125"/>
    </source>
</evidence>
<dbReference type="OrthoDB" id="3258243at2"/>
<dbReference type="CDD" id="cd01392">
    <property type="entry name" value="HTH_LacI"/>
    <property type="match status" value="1"/>
</dbReference>
<keyword evidence="2" id="KW-0238">DNA-binding</keyword>
<evidence type="ECO:0000313" key="6">
    <source>
        <dbReference type="EMBL" id="AXK47069.1"/>
    </source>
</evidence>
<keyword evidence="8" id="KW-1185">Reference proteome</keyword>
<gene>
    <name evidence="6" type="ORF">DWV08_16560</name>
    <name evidence="7" type="ORF">DXU92_16455</name>
</gene>
<dbReference type="SUPFAM" id="SSF53822">
    <property type="entry name" value="Periplasmic binding protein-like I"/>
    <property type="match status" value="1"/>
</dbReference>
<feature type="region of interest" description="Disordered" evidence="4">
    <location>
        <begin position="1"/>
        <end position="26"/>
    </location>
</feature>
<accession>A0A345YT17</accession>
<evidence type="ECO:0000313" key="8">
    <source>
        <dbReference type="Proteomes" id="UP000254236"/>
    </source>
</evidence>
<reference evidence="6 8" key="1">
    <citation type="submission" date="2018-07" db="EMBL/GenBank/DDBJ databases">
        <title>Brachybacterium saurashtrense DSM 23186 genome sequence.</title>
        <authorList>
            <person name="Guo L."/>
        </authorList>
    </citation>
    <scope>NUCLEOTIDE SEQUENCE [LARGE SCALE GENOMIC DNA]</scope>
    <source>
        <strain evidence="6 8">DSM 23186</strain>
    </source>
</reference>
<sequence length="346" mass="36479">MPQLTGDEQSDPVEGTKKSGGRRPTIYDIARLTDLSPSTVSRGLSNPGRLNSETEKRIRAAAEVLGYRANAQARALHSGRTGNIGLVVPVISHPVFSGIVRGVENSVMSAGFRAMLAETGGRPDQEVAALGRLSSSVDGFVLVSPRTAEHSLRSAAGFRPLVLVNRDVDGIPSVTPAVDAGYREAVEHLAELGHESIVSMSVEESLWVGVRRREALNRAAAERGMEVRDVEAAGLRLADGAANLAILGSHPADAVFTYNDLMAVGILHAAHSEGIRVPDAFSLVGHDDVFGADFVIPQLSTIRPPTSELGAAAVARLIVEIEGKTAAPVELPTTFVERDSTGPAPR</sequence>
<evidence type="ECO:0000256" key="3">
    <source>
        <dbReference type="ARBA" id="ARBA00023163"/>
    </source>
</evidence>
<dbReference type="PANTHER" id="PTHR30146:SF109">
    <property type="entry name" value="HTH-TYPE TRANSCRIPTIONAL REGULATOR GALS"/>
    <property type="match status" value="1"/>
</dbReference>
<evidence type="ECO:0000313" key="7">
    <source>
        <dbReference type="EMBL" id="RRR20918.1"/>
    </source>
</evidence>
<dbReference type="GO" id="GO:0003700">
    <property type="term" value="F:DNA-binding transcription factor activity"/>
    <property type="evidence" value="ECO:0007669"/>
    <property type="project" value="TreeGrafter"/>
</dbReference>
<name>A0A345YT17_9MICO</name>
<dbReference type="InterPro" id="IPR000843">
    <property type="entry name" value="HTH_LacI"/>
</dbReference>
<feature type="domain" description="HTH lacI-type" evidence="5">
    <location>
        <begin position="24"/>
        <end position="78"/>
    </location>
</feature>
<evidence type="ECO:0000313" key="9">
    <source>
        <dbReference type="Proteomes" id="UP000282185"/>
    </source>
</evidence>
<dbReference type="Pfam" id="PF00356">
    <property type="entry name" value="LacI"/>
    <property type="match status" value="1"/>
</dbReference>
<dbReference type="Gene3D" id="1.10.260.40">
    <property type="entry name" value="lambda repressor-like DNA-binding domains"/>
    <property type="match status" value="1"/>
</dbReference>
<dbReference type="GO" id="GO:0000976">
    <property type="term" value="F:transcription cis-regulatory region binding"/>
    <property type="evidence" value="ECO:0007669"/>
    <property type="project" value="TreeGrafter"/>
</dbReference>
<keyword evidence="1" id="KW-0805">Transcription regulation</keyword>
<evidence type="ECO:0000259" key="5">
    <source>
        <dbReference type="PROSITE" id="PS50932"/>
    </source>
</evidence>
<dbReference type="Pfam" id="PF13377">
    <property type="entry name" value="Peripla_BP_3"/>
    <property type="match status" value="1"/>
</dbReference>
<dbReference type="CDD" id="cd06267">
    <property type="entry name" value="PBP1_LacI_sugar_binding-like"/>
    <property type="match status" value="1"/>
</dbReference>
<dbReference type="AlphaFoldDB" id="A0A345YT17"/>
<dbReference type="EMBL" id="CP031356">
    <property type="protein sequence ID" value="AXK47069.1"/>
    <property type="molecule type" value="Genomic_DNA"/>
</dbReference>
<evidence type="ECO:0000256" key="4">
    <source>
        <dbReference type="SAM" id="MobiDB-lite"/>
    </source>
</evidence>
<evidence type="ECO:0000256" key="1">
    <source>
        <dbReference type="ARBA" id="ARBA00023015"/>
    </source>
</evidence>
<protein>
    <submittedName>
        <fullName evidence="7">LacI family transcriptional regulator</fullName>
    </submittedName>
</protein>
<dbReference type="PANTHER" id="PTHR30146">
    <property type="entry name" value="LACI-RELATED TRANSCRIPTIONAL REPRESSOR"/>
    <property type="match status" value="1"/>
</dbReference>
<dbReference type="KEGG" id="bsau:DWV08_16560"/>
<dbReference type="EMBL" id="QSWH01000011">
    <property type="protein sequence ID" value="RRR20918.1"/>
    <property type="molecule type" value="Genomic_DNA"/>
</dbReference>
<dbReference type="RefSeq" id="WP_115414816.1">
    <property type="nucleotide sequence ID" value="NZ_CP031356.1"/>
</dbReference>
<dbReference type="Proteomes" id="UP000254236">
    <property type="component" value="Chromosome"/>
</dbReference>
<reference evidence="7 9" key="2">
    <citation type="submission" date="2018-08" db="EMBL/GenBank/DDBJ databases">
        <title>Brachybacterium saurashtrense DSM 23186.</title>
        <authorList>
            <person name="Li Y."/>
        </authorList>
    </citation>
    <scope>NUCLEOTIDE SEQUENCE [LARGE SCALE GENOMIC DNA]</scope>
    <source>
        <strain evidence="7 9">DSM 23186</strain>
    </source>
</reference>
<dbReference type="InterPro" id="IPR010982">
    <property type="entry name" value="Lambda_DNA-bd_dom_sf"/>
</dbReference>
<organism evidence="7 9">
    <name type="scientific">Brachybacterium saurashtrense</name>
    <dbReference type="NCBI Taxonomy" id="556288"/>
    <lineage>
        <taxon>Bacteria</taxon>
        <taxon>Bacillati</taxon>
        <taxon>Actinomycetota</taxon>
        <taxon>Actinomycetes</taxon>
        <taxon>Micrococcales</taxon>
        <taxon>Dermabacteraceae</taxon>
        <taxon>Brachybacterium</taxon>
    </lineage>
</organism>
<dbReference type="Gene3D" id="3.40.50.2300">
    <property type="match status" value="2"/>
</dbReference>
<dbReference type="InterPro" id="IPR046335">
    <property type="entry name" value="LacI/GalR-like_sensor"/>
</dbReference>
<dbReference type="InterPro" id="IPR028082">
    <property type="entry name" value="Peripla_BP_I"/>
</dbReference>
<dbReference type="SUPFAM" id="SSF47413">
    <property type="entry name" value="lambda repressor-like DNA-binding domains"/>
    <property type="match status" value="1"/>
</dbReference>
<keyword evidence="3" id="KW-0804">Transcription</keyword>
<dbReference type="Proteomes" id="UP000282185">
    <property type="component" value="Unassembled WGS sequence"/>
</dbReference>